<name>A0A1F8EIU0_9BACT</name>
<keyword evidence="1" id="KW-0472">Membrane</keyword>
<gene>
    <name evidence="2" type="ORF">A2736_02320</name>
</gene>
<comment type="caution">
    <text evidence="2">The sequence shown here is derived from an EMBL/GenBank/DDBJ whole genome shotgun (WGS) entry which is preliminary data.</text>
</comment>
<feature type="transmembrane region" description="Helical" evidence="1">
    <location>
        <begin position="6"/>
        <end position="26"/>
    </location>
</feature>
<evidence type="ECO:0000313" key="3">
    <source>
        <dbReference type="Proteomes" id="UP000177503"/>
    </source>
</evidence>
<evidence type="ECO:0000313" key="2">
    <source>
        <dbReference type="EMBL" id="OGN00538.1"/>
    </source>
</evidence>
<keyword evidence="1" id="KW-1133">Transmembrane helix</keyword>
<reference evidence="2 3" key="1">
    <citation type="journal article" date="2016" name="Nat. Commun.">
        <title>Thousands of microbial genomes shed light on interconnected biogeochemical processes in an aquifer system.</title>
        <authorList>
            <person name="Anantharaman K."/>
            <person name="Brown C.T."/>
            <person name="Hug L.A."/>
            <person name="Sharon I."/>
            <person name="Castelle C.J."/>
            <person name="Probst A.J."/>
            <person name="Thomas B.C."/>
            <person name="Singh A."/>
            <person name="Wilkins M.J."/>
            <person name="Karaoz U."/>
            <person name="Brodie E.L."/>
            <person name="Williams K.H."/>
            <person name="Hubbard S.S."/>
            <person name="Banfield J.F."/>
        </authorList>
    </citation>
    <scope>NUCLEOTIDE SEQUENCE [LARGE SCALE GENOMIC DNA]</scope>
</reference>
<dbReference type="Proteomes" id="UP000177503">
    <property type="component" value="Unassembled WGS sequence"/>
</dbReference>
<dbReference type="AlphaFoldDB" id="A0A1F8EIU0"/>
<dbReference type="EMBL" id="MGJC01000003">
    <property type="protein sequence ID" value="OGN00538.1"/>
    <property type="molecule type" value="Genomic_DNA"/>
</dbReference>
<evidence type="ECO:0008006" key="4">
    <source>
        <dbReference type="Google" id="ProtNLM"/>
    </source>
</evidence>
<evidence type="ECO:0000256" key="1">
    <source>
        <dbReference type="SAM" id="Phobius"/>
    </source>
</evidence>
<organism evidence="2 3">
    <name type="scientific">Candidatus Yanofskybacteria bacterium RIFCSPHIGHO2_01_FULL_41_27</name>
    <dbReference type="NCBI Taxonomy" id="1802662"/>
    <lineage>
        <taxon>Bacteria</taxon>
        <taxon>Candidatus Yanofskyibacteriota</taxon>
    </lineage>
</organism>
<dbReference type="STRING" id="1802662.A2736_02320"/>
<keyword evidence="1" id="KW-0812">Transmembrane</keyword>
<accession>A0A1F8EIU0</accession>
<sequence length="571" mass="61868">MSNTVLKWLILLALVLLIISFISFWFGGKSFSENQVVVSVEGPSQALVGDEIVYKLKYANETKLELKNLKFIFTYPDESIVVDNGKIAADLSSNFEIDILRPGQFGEKEFKGFLTGDKGSIKNAKAFLSFTANGLKTSFEKSVTLATTITGVPVVLSLVAPPNSVSGESVNYIFDYRNESGNDISDLQFKFDYPDGFSPQKLIPAPSAGNHTWSVPFLKKGAGGRITVQGTLSGKEGELKTVAVALKRKIFDQFVNFEKTATSTMIASPLLGLNILVNGAKDYSSFPGDFLEYSINYRNNSNYNLIGLELVASFNGSMFDFETINSGNGYFDSSNDTIVWNAGSVSDFRNLPPNKSGLLNFKVKLKPEIISSFGSRNLFVEMSTRLSTPNVPPDIGDEEIFAVAGVTTKISTQPGIAAFVYHNDPNFGSSGPLPPEVGEETVFTIHWQITNPGNDMSVVKASAVLPTGVSWKNVVSVGTDQPDLIFNKNTSEVVWDLGILPRGVGVSLPKYEGSFQVSIKPSSDQIGSPVVLLKSGKLSGMDTFTKQPIIVNIPDISTSNLIDRPGEGVVK</sequence>
<protein>
    <recommendedName>
        <fullName evidence="4">DUF11 domain-containing protein</fullName>
    </recommendedName>
</protein>
<proteinExistence type="predicted"/>